<evidence type="ECO:0000313" key="3">
    <source>
        <dbReference type="Proteomes" id="UP000033910"/>
    </source>
</evidence>
<protein>
    <submittedName>
        <fullName evidence="2">Uncharacterized protein</fullName>
    </submittedName>
</protein>
<dbReference type="AlphaFoldDB" id="A0A0G1EQI2"/>
<evidence type="ECO:0000256" key="1">
    <source>
        <dbReference type="SAM" id="Phobius"/>
    </source>
</evidence>
<evidence type="ECO:0000313" key="2">
    <source>
        <dbReference type="EMBL" id="KKT12230.1"/>
    </source>
</evidence>
<sequence length="84" mass="10019">MKKYWFKSKMLGYGFVPFTWEGWVATLVLLILILLSAYTNNIWEESNTEKEEFRFILDVVILGCLFTALYKDKVEGGLRWRLFK</sequence>
<feature type="transmembrane region" description="Helical" evidence="1">
    <location>
        <begin position="53"/>
        <end position="70"/>
    </location>
</feature>
<keyword evidence="1" id="KW-1133">Transmembrane helix</keyword>
<dbReference type="EMBL" id="LCGF01000002">
    <property type="protein sequence ID" value="KKT12230.1"/>
    <property type="molecule type" value="Genomic_DNA"/>
</dbReference>
<proteinExistence type="predicted"/>
<name>A0A0G1EQI2_UNCKA</name>
<reference evidence="2 3" key="1">
    <citation type="journal article" date="2015" name="Nature">
        <title>rRNA introns, odd ribosomes, and small enigmatic genomes across a large radiation of phyla.</title>
        <authorList>
            <person name="Brown C.T."/>
            <person name="Hug L.A."/>
            <person name="Thomas B.C."/>
            <person name="Sharon I."/>
            <person name="Castelle C.J."/>
            <person name="Singh A."/>
            <person name="Wilkins M.J."/>
            <person name="Williams K.H."/>
            <person name="Banfield J.F."/>
        </authorList>
    </citation>
    <scope>NUCLEOTIDE SEQUENCE [LARGE SCALE GENOMIC DNA]</scope>
</reference>
<dbReference type="Proteomes" id="UP000033910">
    <property type="component" value="Unassembled WGS sequence"/>
</dbReference>
<organism evidence="2 3">
    <name type="scientific">candidate division WWE3 bacterium GW2011_GWB2_43_22</name>
    <dbReference type="NCBI Taxonomy" id="1619118"/>
    <lineage>
        <taxon>Bacteria</taxon>
        <taxon>Katanobacteria</taxon>
    </lineage>
</organism>
<gene>
    <name evidence="2" type="ORF">UV89_C0002G0003</name>
</gene>
<keyword evidence="1" id="KW-0812">Transmembrane</keyword>
<comment type="caution">
    <text evidence="2">The sequence shown here is derived from an EMBL/GenBank/DDBJ whole genome shotgun (WGS) entry which is preliminary data.</text>
</comment>
<accession>A0A0G1EQI2</accession>
<feature type="transmembrane region" description="Helical" evidence="1">
    <location>
        <begin position="12"/>
        <end position="38"/>
    </location>
</feature>
<keyword evidence="1" id="KW-0472">Membrane</keyword>